<comment type="caution">
    <text evidence="2">The sequence shown here is derived from an EMBL/GenBank/DDBJ whole genome shotgun (WGS) entry which is preliminary data.</text>
</comment>
<evidence type="ECO:0000313" key="3">
    <source>
        <dbReference type="Proteomes" id="UP001550348"/>
    </source>
</evidence>
<reference evidence="2 3" key="1">
    <citation type="submission" date="2024-06" db="EMBL/GenBank/DDBJ databases">
        <title>The Natural Products Discovery Center: Release of the First 8490 Sequenced Strains for Exploring Actinobacteria Biosynthetic Diversity.</title>
        <authorList>
            <person name="Kalkreuter E."/>
            <person name="Kautsar S.A."/>
            <person name="Yang D."/>
            <person name="Bader C.D."/>
            <person name="Teijaro C.N."/>
            <person name="Fluegel L."/>
            <person name="Davis C.M."/>
            <person name="Simpson J.R."/>
            <person name="Lauterbach L."/>
            <person name="Steele A.D."/>
            <person name="Gui C."/>
            <person name="Meng S."/>
            <person name="Li G."/>
            <person name="Viehrig K."/>
            <person name="Ye F."/>
            <person name="Su P."/>
            <person name="Kiefer A.F."/>
            <person name="Nichols A."/>
            <person name="Cepeda A.J."/>
            <person name="Yan W."/>
            <person name="Fan B."/>
            <person name="Jiang Y."/>
            <person name="Adhikari A."/>
            <person name="Zheng C.-J."/>
            <person name="Schuster L."/>
            <person name="Cowan T.M."/>
            <person name="Smanski M.J."/>
            <person name="Chevrette M.G."/>
            <person name="De Carvalho L.P.S."/>
            <person name="Shen B."/>
        </authorList>
    </citation>
    <scope>NUCLEOTIDE SEQUENCE [LARGE SCALE GENOMIC DNA]</scope>
    <source>
        <strain evidence="2 3">NPDC006286</strain>
    </source>
</reference>
<feature type="region of interest" description="Disordered" evidence="1">
    <location>
        <begin position="115"/>
        <end position="157"/>
    </location>
</feature>
<evidence type="ECO:0000313" key="2">
    <source>
        <dbReference type="EMBL" id="MEU0156938.1"/>
    </source>
</evidence>
<gene>
    <name evidence="2" type="ORF">ABZ071_34765</name>
</gene>
<keyword evidence="3" id="KW-1185">Reference proteome</keyword>
<feature type="compositionally biased region" description="Low complexity" evidence="1">
    <location>
        <begin position="130"/>
        <end position="157"/>
    </location>
</feature>
<sequence>MVDAFSSRGIAASRARSVARRAGLISRVAISESNKSSASSTAAASNRRAVASSVAVLRGSARPLSSGALLAHPYLASAATRLTGTACTCALPAPSASTSFTRINAFDKAVPESLRGGVRNRSSSETLLPGGTSSRSTSRIGSSTSTPAAASLARLSS</sequence>
<name>A0ABV2VVX1_9ACTN</name>
<dbReference type="RefSeq" id="WP_355668413.1">
    <property type="nucleotide sequence ID" value="NZ_JBEXRX010000263.1"/>
</dbReference>
<accession>A0ABV2VVX1</accession>
<evidence type="ECO:0000256" key="1">
    <source>
        <dbReference type="SAM" id="MobiDB-lite"/>
    </source>
</evidence>
<dbReference type="Proteomes" id="UP001550348">
    <property type="component" value="Unassembled WGS sequence"/>
</dbReference>
<proteinExistence type="predicted"/>
<dbReference type="EMBL" id="JBEXRX010000263">
    <property type="protein sequence ID" value="MEU0156938.1"/>
    <property type="molecule type" value="Genomic_DNA"/>
</dbReference>
<organism evidence="2 3">
    <name type="scientific">Micromonospora fulviviridis</name>
    <dbReference type="NCBI Taxonomy" id="47860"/>
    <lineage>
        <taxon>Bacteria</taxon>
        <taxon>Bacillati</taxon>
        <taxon>Actinomycetota</taxon>
        <taxon>Actinomycetes</taxon>
        <taxon>Micromonosporales</taxon>
        <taxon>Micromonosporaceae</taxon>
        <taxon>Micromonospora</taxon>
    </lineage>
</organism>
<protein>
    <submittedName>
        <fullName evidence="2">Uncharacterized protein</fullName>
    </submittedName>
</protein>